<dbReference type="InterPro" id="IPR034139">
    <property type="entry name" value="TOPRIM_OLD"/>
</dbReference>
<dbReference type="PANTHER" id="PTHR32182">
    <property type="entry name" value="DNA REPLICATION AND REPAIR PROTEIN RECF"/>
    <property type="match status" value="1"/>
</dbReference>
<comment type="caution">
    <text evidence="2">The sequence shown here is derived from an EMBL/GenBank/DDBJ whole genome shotgun (WGS) entry which is preliminary data.</text>
</comment>
<dbReference type="Pfam" id="PF20469">
    <property type="entry name" value="OLD-like_TOPRIM"/>
    <property type="match status" value="1"/>
</dbReference>
<dbReference type="Gene3D" id="3.40.50.300">
    <property type="entry name" value="P-loop containing nucleotide triphosphate hydrolases"/>
    <property type="match status" value="1"/>
</dbReference>
<name>A0ABV8CPE3_9GAMM</name>
<dbReference type="CDD" id="cd01026">
    <property type="entry name" value="TOPRIM_OLD"/>
    <property type="match status" value="1"/>
</dbReference>
<dbReference type="Proteomes" id="UP001595692">
    <property type="component" value="Unassembled WGS sequence"/>
</dbReference>
<feature type="domain" description="OLD protein-like TOPRIM" evidence="1">
    <location>
        <begin position="371"/>
        <end position="435"/>
    </location>
</feature>
<sequence length="545" mass="61373">MFLERIEVLGFRGIHRLSVTFQQTTALIGENTWGKTSLLRALWSLLGQGETPYEFEIADFHCPDDPELPIARHLQLILTFREYKPDICVHSSRLCRLKPIWCKGRDGVHRIYYRAAADWLADDNVASEHGFLDQFGRTLQLDDTDKLLHLLMLMNPVLRLRDTRSARDTSGSLGEEWASQLAQVSRQILDEEATGLDAPTLQQGMAAIHHLMSHYLSNVPPIRMRPRSARDIVTKPTNLRGLNSLQELLHSANGRAVKLAMAALGGALLNARGDREIDPESRPILILEDPESRLHPTMLALAWGLFEQLPGQKILTTNSGDLLSTIPLGQIRRLVRRAHETLAFNLNDEQFSAEDLRRIAFHVRLNRPMSLFARCWLLVEGETEIWLLSELAAICGYSLRSEGVRIIEFAQCGVSPLIKAARDLGIEWHLLADGDPAGMKYAASVRSHLKGEREKDRLTLLPAHDIEHFLFHHGFEEVYRREAGMSRQLPSLPAGKIIERAINHRSKPALALCVVEAAERAGAENMPLLLRQLFARVIGLARQQG</sequence>
<organism evidence="2 3">
    <name type="scientific">Pseudaeromonas sharmana</name>
    <dbReference type="NCBI Taxonomy" id="328412"/>
    <lineage>
        <taxon>Bacteria</taxon>
        <taxon>Pseudomonadati</taxon>
        <taxon>Pseudomonadota</taxon>
        <taxon>Gammaproteobacteria</taxon>
        <taxon>Aeromonadales</taxon>
        <taxon>Aeromonadaceae</taxon>
        <taxon>Pseudaeromonas</taxon>
    </lineage>
</organism>
<reference evidence="3" key="1">
    <citation type="journal article" date="2019" name="Int. J. Syst. Evol. Microbiol.">
        <title>The Global Catalogue of Microorganisms (GCM) 10K type strain sequencing project: providing services to taxonomists for standard genome sequencing and annotation.</title>
        <authorList>
            <consortium name="The Broad Institute Genomics Platform"/>
            <consortium name="The Broad Institute Genome Sequencing Center for Infectious Disease"/>
            <person name="Wu L."/>
            <person name="Ma J."/>
        </authorList>
    </citation>
    <scope>NUCLEOTIDE SEQUENCE [LARGE SCALE GENOMIC DNA]</scope>
    <source>
        <strain evidence="3">CCUG 54939</strain>
    </source>
</reference>
<evidence type="ECO:0000313" key="3">
    <source>
        <dbReference type="Proteomes" id="UP001595692"/>
    </source>
</evidence>
<keyword evidence="3" id="KW-1185">Reference proteome</keyword>
<protein>
    <submittedName>
        <fullName evidence="2">DUF2813 domain-containing protein</fullName>
    </submittedName>
</protein>
<gene>
    <name evidence="2" type="ORF">ACFOSS_11320</name>
</gene>
<dbReference type="SUPFAM" id="SSF52540">
    <property type="entry name" value="P-loop containing nucleoside triphosphate hydrolases"/>
    <property type="match status" value="2"/>
</dbReference>
<dbReference type="InterPro" id="IPR027417">
    <property type="entry name" value="P-loop_NTPase"/>
</dbReference>
<evidence type="ECO:0000259" key="1">
    <source>
        <dbReference type="Pfam" id="PF20469"/>
    </source>
</evidence>
<dbReference type="InterPro" id="IPR022602">
    <property type="entry name" value="DUF2813"/>
</dbReference>
<accession>A0ABV8CPE3</accession>
<dbReference type="RefSeq" id="WP_377152532.1">
    <property type="nucleotide sequence ID" value="NZ_JBHSAF010000014.1"/>
</dbReference>
<dbReference type="EMBL" id="JBHSAF010000014">
    <property type="protein sequence ID" value="MFC3914055.1"/>
    <property type="molecule type" value="Genomic_DNA"/>
</dbReference>
<evidence type="ECO:0000313" key="2">
    <source>
        <dbReference type="EMBL" id="MFC3914055.1"/>
    </source>
</evidence>
<dbReference type="PANTHER" id="PTHR32182:SF19">
    <property type="entry name" value="HOMOLOGY WITH RECF PROTEIN"/>
    <property type="match status" value="1"/>
</dbReference>
<proteinExistence type="predicted"/>
<dbReference type="Pfam" id="PF11398">
    <property type="entry name" value="DUF2813"/>
    <property type="match status" value="1"/>
</dbReference>